<dbReference type="Proteomes" id="UP000054350">
    <property type="component" value="Unassembled WGS sequence"/>
</dbReference>
<dbReference type="EMBL" id="GG745358">
    <property type="protein sequence ID" value="KNE68896.1"/>
    <property type="molecule type" value="Genomic_DNA"/>
</dbReference>
<dbReference type="InterPro" id="IPR044152">
    <property type="entry name" value="YqjM-like"/>
</dbReference>
<sequence>MSSPADFRVTQYNVPGAAKDPETAAHLFRPLTVRDTTFANRIFVSPMCQYSAQDGFATDYHLVHLGQFALRGVGLAMVEATAITPEGRISPQCLGLWKDEQIAPLKRIVDFYHAHHGRIGIQLGHAGRKASTYPLFEKDGRSLVPESEGGWGEDVVGPSAVAWADYMATPKELTVEQIKDLVASFVAAVRRAEEAGFDVVEIHGAHGYLIHEFLSPVSNQRTDDYGGSLENRARFLVELVEGARSVWPASKPLFLRLSCTDWVEDSTWDIAEVIEVVKRVAPLGVDVVDCSTGGNAKHQKIAYGPLYQVPFAEQIKQAVPEVRTIAVGGITEATDAEAIIADGRADAVMLAREFLRDSWIARSAKALGTKIGFTNQYMYGAH</sequence>
<keyword evidence="5" id="KW-0560">Oxidoreductase</keyword>
<name>A0A0L0T2R5_ALLM3</name>
<evidence type="ECO:0000256" key="4">
    <source>
        <dbReference type="ARBA" id="ARBA00022857"/>
    </source>
</evidence>
<dbReference type="GO" id="GO:0050661">
    <property type="term" value="F:NADP binding"/>
    <property type="evidence" value="ECO:0007669"/>
    <property type="project" value="InterPro"/>
</dbReference>
<dbReference type="Gene3D" id="3.20.20.70">
    <property type="entry name" value="Aldolase class I"/>
    <property type="match status" value="1"/>
</dbReference>
<reference evidence="9" key="2">
    <citation type="submission" date="2009-11" db="EMBL/GenBank/DDBJ databases">
        <title>The Genome Sequence of Allomyces macrogynus strain ATCC 38327.</title>
        <authorList>
            <consortium name="The Broad Institute Genome Sequencing Platform"/>
            <person name="Russ C."/>
            <person name="Cuomo C."/>
            <person name="Shea T."/>
            <person name="Young S.K."/>
            <person name="Zeng Q."/>
            <person name="Koehrsen M."/>
            <person name="Haas B."/>
            <person name="Borodovsky M."/>
            <person name="Guigo R."/>
            <person name="Alvarado L."/>
            <person name="Berlin A."/>
            <person name="Borenstein D."/>
            <person name="Chen Z."/>
            <person name="Engels R."/>
            <person name="Freedman E."/>
            <person name="Gellesch M."/>
            <person name="Goldberg J."/>
            <person name="Griggs A."/>
            <person name="Gujja S."/>
            <person name="Heiman D."/>
            <person name="Hepburn T."/>
            <person name="Howarth C."/>
            <person name="Jen D."/>
            <person name="Larson L."/>
            <person name="Lewis B."/>
            <person name="Mehta T."/>
            <person name="Park D."/>
            <person name="Pearson M."/>
            <person name="Roberts A."/>
            <person name="Saif S."/>
            <person name="Shenoy N."/>
            <person name="Sisk P."/>
            <person name="Stolte C."/>
            <person name="Sykes S."/>
            <person name="Walk T."/>
            <person name="White J."/>
            <person name="Yandava C."/>
            <person name="Burger G."/>
            <person name="Gray M.W."/>
            <person name="Holland P.W.H."/>
            <person name="King N."/>
            <person name="Lang F.B.F."/>
            <person name="Roger A.J."/>
            <person name="Ruiz-Trillo I."/>
            <person name="Lander E."/>
            <person name="Nusbaum C."/>
        </authorList>
    </citation>
    <scope>NUCLEOTIDE SEQUENCE [LARGE SCALE GENOMIC DNA]</scope>
    <source>
        <strain evidence="9">ATCC 38327</strain>
    </source>
</reference>
<proteinExistence type="predicted"/>
<dbReference type="GO" id="GO:0003959">
    <property type="term" value="F:NADPH dehydrogenase activity"/>
    <property type="evidence" value="ECO:0007669"/>
    <property type="project" value="InterPro"/>
</dbReference>
<dbReference type="CDD" id="cd02932">
    <property type="entry name" value="OYE_YqiM_FMN"/>
    <property type="match status" value="1"/>
</dbReference>
<evidence type="ECO:0000256" key="3">
    <source>
        <dbReference type="ARBA" id="ARBA00022643"/>
    </source>
</evidence>
<comment type="cofactor">
    <cofactor evidence="1">
        <name>FMN</name>
        <dbReference type="ChEBI" id="CHEBI:58210"/>
    </cofactor>
</comment>
<dbReference type="Pfam" id="PF00724">
    <property type="entry name" value="Oxidored_FMN"/>
    <property type="match status" value="1"/>
</dbReference>
<evidence type="ECO:0000313" key="7">
    <source>
        <dbReference type="EMBL" id="KNE68894.1"/>
    </source>
</evidence>
<dbReference type="STRING" id="578462.A0A0L0T2R5"/>
<dbReference type="GO" id="GO:0010181">
    <property type="term" value="F:FMN binding"/>
    <property type="evidence" value="ECO:0007669"/>
    <property type="project" value="InterPro"/>
</dbReference>
<evidence type="ECO:0000256" key="5">
    <source>
        <dbReference type="ARBA" id="ARBA00023002"/>
    </source>
</evidence>
<dbReference type="OMA" id="WPAQYQR"/>
<dbReference type="VEuPathDB" id="FungiDB:AMAG_13535"/>
<dbReference type="EMBL" id="GG745358">
    <property type="protein sequence ID" value="KNE68894.1"/>
    <property type="molecule type" value="Genomic_DNA"/>
</dbReference>
<keyword evidence="4" id="KW-0521">NADP</keyword>
<dbReference type="eggNOG" id="KOG0134">
    <property type="taxonomic scope" value="Eukaryota"/>
</dbReference>
<gene>
    <name evidence="7" type="ORF">AMAG_13532</name>
    <name evidence="8" type="ORF">AMAG_13535</name>
</gene>
<dbReference type="PANTHER" id="PTHR43303">
    <property type="entry name" value="NADPH DEHYDROGENASE C23G7.10C-RELATED"/>
    <property type="match status" value="1"/>
</dbReference>
<organism evidence="7 9">
    <name type="scientific">Allomyces macrogynus (strain ATCC 38327)</name>
    <name type="common">Allomyces javanicus var. macrogynus</name>
    <dbReference type="NCBI Taxonomy" id="578462"/>
    <lineage>
        <taxon>Eukaryota</taxon>
        <taxon>Fungi</taxon>
        <taxon>Fungi incertae sedis</taxon>
        <taxon>Blastocladiomycota</taxon>
        <taxon>Blastocladiomycetes</taxon>
        <taxon>Blastocladiales</taxon>
        <taxon>Blastocladiaceae</taxon>
        <taxon>Allomyces</taxon>
    </lineage>
</organism>
<dbReference type="OrthoDB" id="72788at2759"/>
<evidence type="ECO:0000256" key="1">
    <source>
        <dbReference type="ARBA" id="ARBA00001917"/>
    </source>
</evidence>
<keyword evidence="9" id="KW-1185">Reference proteome</keyword>
<dbReference type="AlphaFoldDB" id="A0A0L0T2R5"/>
<evidence type="ECO:0000313" key="8">
    <source>
        <dbReference type="EMBL" id="KNE68896.1"/>
    </source>
</evidence>
<dbReference type="VEuPathDB" id="FungiDB:AMAG_13532"/>
<evidence type="ECO:0000259" key="6">
    <source>
        <dbReference type="Pfam" id="PF00724"/>
    </source>
</evidence>
<dbReference type="SUPFAM" id="SSF51395">
    <property type="entry name" value="FMN-linked oxidoreductases"/>
    <property type="match status" value="1"/>
</dbReference>
<evidence type="ECO:0000256" key="2">
    <source>
        <dbReference type="ARBA" id="ARBA00022630"/>
    </source>
</evidence>
<dbReference type="InterPro" id="IPR013785">
    <property type="entry name" value="Aldolase_TIM"/>
</dbReference>
<protein>
    <recommendedName>
        <fullName evidence="6">NADH:flavin oxidoreductase/NADH oxidase N-terminal domain-containing protein</fullName>
    </recommendedName>
</protein>
<keyword evidence="2" id="KW-0285">Flavoprotein</keyword>
<feature type="domain" description="NADH:flavin oxidoreductase/NADH oxidase N-terminal" evidence="6">
    <location>
        <begin position="27"/>
        <end position="363"/>
    </location>
</feature>
<keyword evidence="3" id="KW-0288">FMN</keyword>
<accession>A0A0L0T2R5</accession>
<evidence type="ECO:0000313" key="9">
    <source>
        <dbReference type="Proteomes" id="UP000054350"/>
    </source>
</evidence>
<dbReference type="InterPro" id="IPR001155">
    <property type="entry name" value="OxRdtase_FMN_N"/>
</dbReference>
<reference evidence="7 9" key="1">
    <citation type="submission" date="2009-11" db="EMBL/GenBank/DDBJ databases">
        <title>Annotation of Allomyces macrogynus ATCC 38327.</title>
        <authorList>
            <consortium name="The Broad Institute Genome Sequencing Platform"/>
            <person name="Russ C."/>
            <person name="Cuomo C."/>
            <person name="Burger G."/>
            <person name="Gray M.W."/>
            <person name="Holland P.W.H."/>
            <person name="King N."/>
            <person name="Lang F.B.F."/>
            <person name="Roger A.J."/>
            <person name="Ruiz-Trillo I."/>
            <person name="Young S.K."/>
            <person name="Zeng Q."/>
            <person name="Gargeya S."/>
            <person name="Fitzgerald M."/>
            <person name="Haas B."/>
            <person name="Abouelleil A."/>
            <person name="Alvarado L."/>
            <person name="Arachchi H.M."/>
            <person name="Berlin A."/>
            <person name="Chapman S.B."/>
            <person name="Gearin G."/>
            <person name="Goldberg J."/>
            <person name="Griggs A."/>
            <person name="Gujja S."/>
            <person name="Hansen M."/>
            <person name="Heiman D."/>
            <person name="Howarth C."/>
            <person name="Larimer J."/>
            <person name="Lui A."/>
            <person name="MacDonald P.J.P."/>
            <person name="McCowen C."/>
            <person name="Montmayeur A."/>
            <person name="Murphy C."/>
            <person name="Neiman D."/>
            <person name="Pearson M."/>
            <person name="Priest M."/>
            <person name="Roberts A."/>
            <person name="Saif S."/>
            <person name="Shea T."/>
            <person name="Sisk P."/>
            <person name="Stolte C."/>
            <person name="Sykes S."/>
            <person name="Wortman J."/>
            <person name="Nusbaum C."/>
            <person name="Birren B."/>
        </authorList>
    </citation>
    <scope>NUCLEOTIDE SEQUENCE [LARGE SCALE GENOMIC DNA]</scope>
    <source>
        <strain evidence="7 9">ATCC 38327</strain>
    </source>
</reference>
<dbReference type="PANTHER" id="PTHR43303:SF4">
    <property type="entry name" value="NADPH DEHYDROGENASE C23G7.10C-RELATED"/>
    <property type="match status" value="1"/>
</dbReference>